<evidence type="ECO:0000256" key="1">
    <source>
        <dbReference type="SAM" id="MobiDB-lite"/>
    </source>
</evidence>
<gene>
    <name evidence="2" type="ORF">QBC32DRAFT_366485</name>
</gene>
<feature type="compositionally biased region" description="Basic and acidic residues" evidence="1">
    <location>
        <begin position="275"/>
        <end position="301"/>
    </location>
</feature>
<reference evidence="2" key="1">
    <citation type="journal article" date="2023" name="Mol. Phylogenet. Evol.">
        <title>Genome-scale phylogeny and comparative genomics of the fungal order Sordariales.</title>
        <authorList>
            <person name="Hensen N."/>
            <person name="Bonometti L."/>
            <person name="Westerberg I."/>
            <person name="Brannstrom I.O."/>
            <person name="Guillou S."/>
            <person name="Cros-Aarteil S."/>
            <person name="Calhoun S."/>
            <person name="Haridas S."/>
            <person name="Kuo A."/>
            <person name="Mondo S."/>
            <person name="Pangilinan J."/>
            <person name="Riley R."/>
            <person name="LaButti K."/>
            <person name="Andreopoulos B."/>
            <person name="Lipzen A."/>
            <person name="Chen C."/>
            <person name="Yan M."/>
            <person name="Daum C."/>
            <person name="Ng V."/>
            <person name="Clum A."/>
            <person name="Steindorff A."/>
            <person name="Ohm R.A."/>
            <person name="Martin F."/>
            <person name="Silar P."/>
            <person name="Natvig D.O."/>
            <person name="Lalanne C."/>
            <person name="Gautier V."/>
            <person name="Ament-Velasquez S.L."/>
            <person name="Kruys A."/>
            <person name="Hutchinson M.I."/>
            <person name="Powell A.J."/>
            <person name="Barry K."/>
            <person name="Miller A.N."/>
            <person name="Grigoriev I.V."/>
            <person name="Debuchy R."/>
            <person name="Gladieux P."/>
            <person name="Hiltunen Thoren M."/>
            <person name="Johannesson H."/>
        </authorList>
    </citation>
    <scope>NUCLEOTIDE SEQUENCE</scope>
    <source>
        <strain evidence="2">CBS 626.80</strain>
    </source>
</reference>
<reference evidence="2" key="2">
    <citation type="submission" date="2023-06" db="EMBL/GenBank/DDBJ databases">
        <authorList>
            <consortium name="Lawrence Berkeley National Laboratory"/>
            <person name="Mondo S.J."/>
            <person name="Hensen N."/>
            <person name="Bonometti L."/>
            <person name="Westerberg I."/>
            <person name="Brannstrom I.O."/>
            <person name="Guillou S."/>
            <person name="Cros-Aarteil S."/>
            <person name="Calhoun S."/>
            <person name="Haridas S."/>
            <person name="Kuo A."/>
            <person name="Pangilinan J."/>
            <person name="Riley R."/>
            <person name="Labutti K."/>
            <person name="Andreopoulos B."/>
            <person name="Lipzen A."/>
            <person name="Chen C."/>
            <person name="Yanf M."/>
            <person name="Daum C."/>
            <person name="Ng V."/>
            <person name="Clum A."/>
            <person name="Steindorff A."/>
            <person name="Ohm R."/>
            <person name="Martin F."/>
            <person name="Silar P."/>
            <person name="Natvig D."/>
            <person name="Lalanne C."/>
            <person name="Gautier V."/>
            <person name="Ament-Velasquez S.L."/>
            <person name="Kruys A."/>
            <person name="Hutchinson M.I."/>
            <person name="Powell A.J."/>
            <person name="Barry K."/>
            <person name="Miller A.N."/>
            <person name="Grigoriev I.V."/>
            <person name="Debuchy R."/>
            <person name="Gladieux P."/>
            <person name="Thoren M.H."/>
            <person name="Johannesson H."/>
        </authorList>
    </citation>
    <scope>NUCLEOTIDE SEQUENCE</scope>
    <source>
        <strain evidence="2">CBS 626.80</strain>
    </source>
</reference>
<feature type="region of interest" description="Disordered" evidence="1">
    <location>
        <begin position="1"/>
        <end position="77"/>
    </location>
</feature>
<evidence type="ECO:0000313" key="3">
    <source>
        <dbReference type="Proteomes" id="UP001303222"/>
    </source>
</evidence>
<feature type="compositionally biased region" description="Basic and acidic residues" evidence="1">
    <location>
        <begin position="64"/>
        <end position="75"/>
    </location>
</feature>
<proteinExistence type="predicted"/>
<evidence type="ECO:0000313" key="2">
    <source>
        <dbReference type="EMBL" id="KAK3957102.1"/>
    </source>
</evidence>
<dbReference type="EMBL" id="MU859061">
    <property type="protein sequence ID" value="KAK3957102.1"/>
    <property type="molecule type" value="Genomic_DNA"/>
</dbReference>
<feature type="compositionally biased region" description="Basic and acidic residues" evidence="1">
    <location>
        <begin position="203"/>
        <end position="231"/>
    </location>
</feature>
<feature type="compositionally biased region" description="Polar residues" evidence="1">
    <location>
        <begin position="30"/>
        <end position="43"/>
    </location>
</feature>
<feature type="compositionally biased region" description="Acidic residues" evidence="1">
    <location>
        <begin position="251"/>
        <end position="264"/>
    </location>
</feature>
<feature type="region of interest" description="Disordered" evidence="1">
    <location>
        <begin position="378"/>
        <end position="404"/>
    </location>
</feature>
<dbReference type="Proteomes" id="UP001303222">
    <property type="component" value="Unassembled WGS sequence"/>
</dbReference>
<dbReference type="AlphaFoldDB" id="A0AAN6P7G2"/>
<keyword evidence="3" id="KW-1185">Reference proteome</keyword>
<organism evidence="2 3">
    <name type="scientific">Pseudoneurospora amorphoporcata</name>
    <dbReference type="NCBI Taxonomy" id="241081"/>
    <lineage>
        <taxon>Eukaryota</taxon>
        <taxon>Fungi</taxon>
        <taxon>Dikarya</taxon>
        <taxon>Ascomycota</taxon>
        <taxon>Pezizomycotina</taxon>
        <taxon>Sordariomycetes</taxon>
        <taxon>Sordariomycetidae</taxon>
        <taxon>Sordariales</taxon>
        <taxon>Sordariaceae</taxon>
        <taxon>Pseudoneurospora</taxon>
    </lineage>
</organism>
<accession>A0AAN6P7G2</accession>
<feature type="region of interest" description="Disordered" evidence="1">
    <location>
        <begin position="182"/>
        <end position="307"/>
    </location>
</feature>
<protein>
    <submittedName>
        <fullName evidence="2">Uncharacterized protein</fullName>
    </submittedName>
</protein>
<sequence length="443" mass="49848">MLVPLMFSPDLEGTSKTSESQPETIFKPQLHTQKNHNSYNGTRTLPIATRVRPLHKPTSNYDSRPQDKDDQKLESNRILTEEESPLYEITLYYPHNRACTIYRSRQDFWLLRTGLSSRSSSSAPQRLSTPPSHNIAKCEDDSKEVAKWDSLLRKGLERFAKNGHGRYSVEWFLRRRLGDCERMASGKGTGLPAGTTRRVKIKPPRDMDGTKTTDERSGKQEDKGENSDRSNQEAAATEGKCQHDRNKDQEDNVISEESQTDNESEVGNGECVEEQETRYNKGEQPDQGRNEVDDQADDRPKAARPMANLYTEVPVMCPLKPMSEIRQLDGSSIAKRRKHKQNIENAGRVDQKTIHHNSCDEDAEISTLDSIIIEADAREESSSDGTVMLTPTSTSAGDTWPGDPPSNPALMYMLMFSRRASDSDWGQKILGLLEQDDSGANTL</sequence>
<comment type="caution">
    <text evidence="2">The sequence shown here is derived from an EMBL/GenBank/DDBJ whole genome shotgun (WGS) entry which is preliminary data.</text>
</comment>
<name>A0AAN6P7G2_9PEZI</name>
<feature type="compositionally biased region" description="Polar residues" evidence="1">
    <location>
        <begin position="14"/>
        <end position="23"/>
    </location>
</feature>
<feature type="compositionally biased region" description="Basic and acidic residues" evidence="1">
    <location>
        <begin position="240"/>
        <end position="250"/>
    </location>
</feature>
<feature type="compositionally biased region" description="Polar residues" evidence="1">
    <location>
        <begin position="383"/>
        <end position="397"/>
    </location>
</feature>